<evidence type="ECO:0000313" key="2">
    <source>
        <dbReference type="Proteomes" id="UP000663193"/>
    </source>
</evidence>
<accession>A0A7U2F1S0</accession>
<proteinExistence type="predicted"/>
<protein>
    <submittedName>
        <fullName evidence="1">Uncharacterized protein</fullName>
    </submittedName>
</protein>
<organism evidence="1 2">
    <name type="scientific">Phaeosphaeria nodorum (strain SN15 / ATCC MYA-4574 / FGSC 10173)</name>
    <name type="common">Glume blotch fungus</name>
    <name type="synonym">Parastagonospora nodorum</name>
    <dbReference type="NCBI Taxonomy" id="321614"/>
    <lineage>
        <taxon>Eukaryota</taxon>
        <taxon>Fungi</taxon>
        <taxon>Dikarya</taxon>
        <taxon>Ascomycota</taxon>
        <taxon>Pezizomycotina</taxon>
        <taxon>Dothideomycetes</taxon>
        <taxon>Pleosporomycetidae</taxon>
        <taxon>Pleosporales</taxon>
        <taxon>Pleosporineae</taxon>
        <taxon>Phaeosphaeriaceae</taxon>
        <taxon>Parastagonospora</taxon>
    </lineage>
</organism>
<reference evidence="2" key="1">
    <citation type="journal article" date="2021" name="BMC Genomics">
        <title>Chromosome-level genome assembly and manually-curated proteome of model necrotroph Parastagonospora nodorum Sn15 reveals a genome-wide trove of candidate effector homologs, and redundancy of virulence-related functions within an accessory chromosome.</title>
        <authorList>
            <person name="Bertazzoni S."/>
            <person name="Jones D.A.B."/>
            <person name="Phan H.T."/>
            <person name="Tan K.-C."/>
            <person name="Hane J.K."/>
        </authorList>
    </citation>
    <scope>NUCLEOTIDE SEQUENCE [LARGE SCALE GENOMIC DNA]</scope>
    <source>
        <strain evidence="2">SN15 / ATCC MYA-4574 / FGSC 10173)</strain>
    </source>
</reference>
<keyword evidence="2" id="KW-1185">Reference proteome</keyword>
<evidence type="ECO:0000313" key="1">
    <source>
        <dbReference type="EMBL" id="QRC94969.1"/>
    </source>
</evidence>
<sequence>MHEARVIFGTRCWYSFIQLATHVSSITALTIRHAPRLTELTDIAGMFLSRRRKLHSTKYKLSPER</sequence>
<dbReference type="VEuPathDB" id="FungiDB:JI435_406640"/>
<dbReference type="AlphaFoldDB" id="A0A7U2F1S0"/>
<dbReference type="Proteomes" id="UP000663193">
    <property type="component" value="Chromosome 5"/>
</dbReference>
<name>A0A7U2F1S0_PHANO</name>
<dbReference type="EMBL" id="CP069027">
    <property type="protein sequence ID" value="QRC94969.1"/>
    <property type="molecule type" value="Genomic_DNA"/>
</dbReference>
<gene>
    <name evidence="1" type="ORF">JI435_406640</name>
</gene>